<evidence type="ECO:0000313" key="1">
    <source>
        <dbReference type="EMBL" id="SEL11614.1"/>
    </source>
</evidence>
<reference evidence="1 2" key="1">
    <citation type="submission" date="2016-10" db="EMBL/GenBank/DDBJ databases">
        <authorList>
            <person name="de Groot N.N."/>
        </authorList>
    </citation>
    <scope>NUCLEOTIDE SEQUENCE [LARGE SCALE GENOMIC DNA]</scope>
    <source>
        <strain evidence="1 2">CDM_5</strain>
    </source>
</reference>
<protein>
    <submittedName>
        <fullName evidence="1">Uncharacterized protein</fullName>
    </submittedName>
</protein>
<accession>A0A1H7MKC4</accession>
<gene>
    <name evidence="1" type="ORF">SAMN04488691_1035</name>
</gene>
<organism evidence="1 2">
    <name type="scientific">Haloferax larsenii</name>
    <dbReference type="NCBI Taxonomy" id="302484"/>
    <lineage>
        <taxon>Archaea</taxon>
        <taxon>Methanobacteriati</taxon>
        <taxon>Methanobacteriota</taxon>
        <taxon>Stenosarchaea group</taxon>
        <taxon>Halobacteria</taxon>
        <taxon>Halobacteriales</taxon>
        <taxon>Haloferacaceae</taxon>
        <taxon>Haloferax</taxon>
    </lineage>
</organism>
<sequence length="238" mass="26743">MDRRSIIKTLPVSLILLLSGCSGHPLPPPKGTVIGRTIVAQREDSNVRIFSVNQDESGNPLLKSSEFTAADLGFVLDNSTYGALTEQYDEVTFYVTIRHEGYDGLRKSPAEGEIIHYSTEKVLFNSTQFGDFVIVRTGLSNSIRGFHRIVRSGEVVRKSEQVSDIDDSAVPEFPGYIVLQHEFETVSSRRRYPATQTAYSNVERDQRVVFGIERETTQSGTNYVYLDSVDPSRSWSFF</sequence>
<dbReference type="PROSITE" id="PS51257">
    <property type="entry name" value="PROKAR_LIPOPROTEIN"/>
    <property type="match status" value="1"/>
</dbReference>
<proteinExistence type="predicted"/>
<name>A0A1H7MKC4_HALLR</name>
<evidence type="ECO:0000313" key="2">
    <source>
        <dbReference type="Proteomes" id="UP000183894"/>
    </source>
</evidence>
<dbReference type="EMBL" id="FOAD01000003">
    <property type="protein sequence ID" value="SEL11614.1"/>
    <property type="molecule type" value="Genomic_DNA"/>
</dbReference>
<dbReference type="Proteomes" id="UP000183894">
    <property type="component" value="Unassembled WGS sequence"/>
</dbReference>
<dbReference type="AlphaFoldDB" id="A0A1H7MKC4"/>